<dbReference type="InterPro" id="IPR010089">
    <property type="entry name" value="Flavoprotein_WrbA-like"/>
</dbReference>
<protein>
    <submittedName>
        <fullName evidence="4">NAD(P)H:quinone oxidoreductase</fullName>
        <ecNumber evidence="4">1.6.5.2</ecNumber>
    </submittedName>
</protein>
<reference evidence="4 5" key="1">
    <citation type="submission" date="2020-09" db="EMBL/GenBank/DDBJ databases">
        <title>Paenibacillus sp. CAU 1523 isolated from sand of Haeundae Beach.</title>
        <authorList>
            <person name="Kim W."/>
        </authorList>
    </citation>
    <scope>NUCLEOTIDE SEQUENCE [LARGE SCALE GENOMIC DNA]</scope>
    <source>
        <strain evidence="4 5">CAU 1523</strain>
    </source>
</reference>
<keyword evidence="5" id="KW-1185">Reference proteome</keyword>
<dbReference type="Proteomes" id="UP000634529">
    <property type="component" value="Unassembled WGS sequence"/>
</dbReference>
<evidence type="ECO:0000259" key="3">
    <source>
        <dbReference type="PROSITE" id="PS50902"/>
    </source>
</evidence>
<dbReference type="PANTHER" id="PTHR30546">
    <property type="entry name" value="FLAVODOXIN-RELATED PROTEIN WRBA-RELATED"/>
    <property type="match status" value="1"/>
</dbReference>
<organism evidence="4 5">
    <name type="scientific">Paenibacillus arenosi</name>
    <dbReference type="NCBI Taxonomy" id="2774142"/>
    <lineage>
        <taxon>Bacteria</taxon>
        <taxon>Bacillati</taxon>
        <taxon>Bacillota</taxon>
        <taxon>Bacilli</taxon>
        <taxon>Bacillales</taxon>
        <taxon>Paenibacillaceae</taxon>
        <taxon>Paenibacillus</taxon>
    </lineage>
</organism>
<dbReference type="NCBIfam" id="TIGR01755">
    <property type="entry name" value="flav_wrbA"/>
    <property type="match status" value="1"/>
</dbReference>
<comment type="similarity">
    <text evidence="1">Belongs to the WrbA family.</text>
</comment>
<name>A0ABR9B5E1_9BACL</name>
<dbReference type="InterPro" id="IPR005025">
    <property type="entry name" value="FMN_Rdtase-like_dom"/>
</dbReference>
<evidence type="ECO:0000313" key="5">
    <source>
        <dbReference type="Proteomes" id="UP000634529"/>
    </source>
</evidence>
<evidence type="ECO:0000313" key="4">
    <source>
        <dbReference type="EMBL" id="MBD8500391.1"/>
    </source>
</evidence>
<dbReference type="EC" id="1.6.5.2" evidence="4"/>
<dbReference type="GO" id="GO:0003955">
    <property type="term" value="F:NAD(P)H dehydrogenase (quinone) activity"/>
    <property type="evidence" value="ECO:0007669"/>
    <property type="project" value="UniProtKB-EC"/>
</dbReference>
<keyword evidence="4" id="KW-0560">Oxidoreductase</keyword>
<dbReference type="SUPFAM" id="SSF52218">
    <property type="entry name" value="Flavoproteins"/>
    <property type="match status" value="1"/>
</dbReference>
<dbReference type="PROSITE" id="PS50902">
    <property type="entry name" value="FLAVODOXIN_LIKE"/>
    <property type="match status" value="1"/>
</dbReference>
<feature type="domain" description="Flavodoxin-like" evidence="3">
    <location>
        <begin position="6"/>
        <end position="192"/>
    </location>
</feature>
<proteinExistence type="inferred from homology"/>
<dbReference type="Gene3D" id="3.40.50.360">
    <property type="match status" value="1"/>
</dbReference>
<comment type="caution">
    <text evidence="4">The sequence shown here is derived from an EMBL/GenBank/DDBJ whole genome shotgun (WGS) entry which is preliminary data.</text>
</comment>
<dbReference type="NCBIfam" id="NF002999">
    <property type="entry name" value="PRK03767.1"/>
    <property type="match status" value="1"/>
</dbReference>
<dbReference type="Pfam" id="PF03358">
    <property type="entry name" value="FMN_red"/>
    <property type="match status" value="1"/>
</dbReference>
<evidence type="ECO:0000256" key="2">
    <source>
        <dbReference type="SAM" id="MobiDB-lite"/>
    </source>
</evidence>
<dbReference type="InterPro" id="IPR029039">
    <property type="entry name" value="Flavoprotein-like_sf"/>
</dbReference>
<dbReference type="InterPro" id="IPR008254">
    <property type="entry name" value="Flavodoxin/NO_synth"/>
</dbReference>
<gene>
    <name evidence="4" type="primary">wrbA</name>
    <name evidence="4" type="ORF">IFO66_19060</name>
</gene>
<accession>A0ABR9B5E1</accession>
<feature type="region of interest" description="Disordered" evidence="2">
    <location>
        <begin position="214"/>
        <end position="343"/>
    </location>
</feature>
<evidence type="ECO:0000256" key="1">
    <source>
        <dbReference type="ARBA" id="ARBA00006961"/>
    </source>
</evidence>
<dbReference type="PANTHER" id="PTHR30546:SF23">
    <property type="entry name" value="FLAVOPROTEIN-LIKE PROTEIN YCP4-RELATED"/>
    <property type="match status" value="1"/>
</dbReference>
<sequence length="343" mass="37766">MSNVKLAVIYYSATGTNYQLAEWAKEGAESAGAEVKLFKIQELAPQTAIDANPAWKAHVESTENIAVVQLTDLECADAIIFSVPTRFGNVAAPFKQFLDMTGGLWFQGKLMNKVVSGMTSAQNPHGGQEATLLSLYTSMYHWGAIVAAPGYTDPTIFEAGGNPYGVSVTVNQNGKMQEDVQQAVKHQAMRTVQIATWVTQGLQMAQQGQQGQQQIQQQSQSQGLSQGQPYNQQQLQGQRLPQGQQHNQQQSQGVGQSQGQQHNQQQSQGAGQSQGQQQTQQQQVQGQSQTQPQSQHAQNSAQQSTQQEDTQLQGQQPQQQNQCQDQHQETQQLQQKQQPFQSY</sequence>
<dbReference type="EMBL" id="JACYTN010000022">
    <property type="protein sequence ID" value="MBD8500391.1"/>
    <property type="molecule type" value="Genomic_DNA"/>
</dbReference>